<keyword evidence="2" id="KW-1185">Reference proteome</keyword>
<sequence>MFTTKLSCFPKLNRSISAYLFCFSARNGRSKVILATLPRGNSALTQPGSHSWHLPFRLLGDQPRTHWAEYINGAPFVLVARVHFPYMRISKPGSEDEVESSGEDEVESLVALLLHAQMMKLGNLNVPKVDEGFASILSERIAQNSLQERRFFVAGRNRFNEDLIIKVRLFPAAILVARTHLLARADFELDGWAGGRTYLRGNLNVPKVDEVFASILPWRITQNSLQRRRPFIDFAIRDELRDEKRFLIGASFCLKNLGANCCINCTHDVIIFFERDKYAVPVESTKSGTP</sequence>
<evidence type="ECO:0000313" key="2">
    <source>
        <dbReference type="Proteomes" id="UP000001194"/>
    </source>
</evidence>
<dbReference type="Proteomes" id="UP000001194">
    <property type="component" value="Unassembled WGS sequence"/>
</dbReference>
<gene>
    <name evidence="1" type="ORF">LACBIDRAFT_328008</name>
</gene>
<dbReference type="RefSeq" id="XP_001881875.1">
    <property type="nucleotide sequence ID" value="XM_001881840.1"/>
</dbReference>
<dbReference type="EMBL" id="DS547104">
    <property type="protein sequence ID" value="EDR07483.1"/>
    <property type="molecule type" value="Genomic_DNA"/>
</dbReference>
<dbReference type="InParanoid" id="B0DDJ2"/>
<dbReference type="KEGG" id="lbc:LACBIDRAFT_328008"/>
<dbReference type="GeneID" id="6077401"/>
<evidence type="ECO:0000313" key="1">
    <source>
        <dbReference type="EMBL" id="EDR07483.1"/>
    </source>
</evidence>
<reference evidence="1 2" key="1">
    <citation type="journal article" date="2008" name="Nature">
        <title>The genome of Laccaria bicolor provides insights into mycorrhizal symbiosis.</title>
        <authorList>
            <person name="Martin F."/>
            <person name="Aerts A."/>
            <person name="Ahren D."/>
            <person name="Brun A."/>
            <person name="Danchin E.G.J."/>
            <person name="Duchaussoy F."/>
            <person name="Gibon J."/>
            <person name="Kohler A."/>
            <person name="Lindquist E."/>
            <person name="Pereda V."/>
            <person name="Salamov A."/>
            <person name="Shapiro H.J."/>
            <person name="Wuyts J."/>
            <person name="Blaudez D."/>
            <person name="Buee M."/>
            <person name="Brokstein P."/>
            <person name="Canbaeck B."/>
            <person name="Cohen D."/>
            <person name="Courty P.E."/>
            <person name="Coutinho P.M."/>
            <person name="Delaruelle C."/>
            <person name="Detter J.C."/>
            <person name="Deveau A."/>
            <person name="DiFazio S."/>
            <person name="Duplessis S."/>
            <person name="Fraissinet-Tachet L."/>
            <person name="Lucic E."/>
            <person name="Frey-Klett P."/>
            <person name="Fourrey C."/>
            <person name="Feussner I."/>
            <person name="Gay G."/>
            <person name="Grimwood J."/>
            <person name="Hoegger P.J."/>
            <person name="Jain P."/>
            <person name="Kilaru S."/>
            <person name="Labbe J."/>
            <person name="Lin Y.C."/>
            <person name="Legue V."/>
            <person name="Le Tacon F."/>
            <person name="Marmeisse R."/>
            <person name="Melayah D."/>
            <person name="Montanini B."/>
            <person name="Muratet M."/>
            <person name="Nehls U."/>
            <person name="Niculita-Hirzel H."/>
            <person name="Oudot-Le Secq M.P."/>
            <person name="Peter M."/>
            <person name="Quesneville H."/>
            <person name="Rajashekar B."/>
            <person name="Reich M."/>
            <person name="Rouhier N."/>
            <person name="Schmutz J."/>
            <person name="Yin T."/>
            <person name="Chalot M."/>
            <person name="Henrissat B."/>
            <person name="Kuees U."/>
            <person name="Lucas S."/>
            <person name="Van de Peer Y."/>
            <person name="Podila G.K."/>
            <person name="Polle A."/>
            <person name="Pukkila P.J."/>
            <person name="Richardson P.M."/>
            <person name="Rouze P."/>
            <person name="Sanders I.R."/>
            <person name="Stajich J.E."/>
            <person name="Tunlid A."/>
            <person name="Tuskan G."/>
            <person name="Grigoriev I.V."/>
        </authorList>
    </citation>
    <scope>NUCLEOTIDE SEQUENCE [LARGE SCALE GENOMIC DNA]</scope>
    <source>
        <strain evidence="2">S238N-H82 / ATCC MYA-4686</strain>
    </source>
</reference>
<dbReference type="HOGENOM" id="CLU_959989_0_0_1"/>
<organism evidence="2">
    <name type="scientific">Laccaria bicolor (strain S238N-H82 / ATCC MYA-4686)</name>
    <name type="common">Bicoloured deceiver</name>
    <name type="synonym">Laccaria laccata var. bicolor</name>
    <dbReference type="NCBI Taxonomy" id="486041"/>
    <lineage>
        <taxon>Eukaryota</taxon>
        <taxon>Fungi</taxon>
        <taxon>Dikarya</taxon>
        <taxon>Basidiomycota</taxon>
        <taxon>Agaricomycotina</taxon>
        <taxon>Agaricomycetes</taxon>
        <taxon>Agaricomycetidae</taxon>
        <taxon>Agaricales</taxon>
        <taxon>Agaricineae</taxon>
        <taxon>Hydnangiaceae</taxon>
        <taxon>Laccaria</taxon>
    </lineage>
</organism>
<dbReference type="AlphaFoldDB" id="B0DDJ2"/>
<name>B0DDJ2_LACBS</name>
<proteinExistence type="predicted"/>
<protein>
    <submittedName>
        <fullName evidence="1">Predicted protein</fullName>
    </submittedName>
</protein>
<accession>B0DDJ2</accession>